<name>A0A0F7LPZ8_9GAMM</name>
<reference evidence="1 2" key="1">
    <citation type="journal article" date="2015" name="J. Biotechnol.">
        <title>Complete genome sequence of Photorhabdus temperata subsp. thracensis 39-8(T), an entomopathogenic bacterium for the improved commercial bioinsecticide.</title>
        <authorList>
            <person name="Kwak Y."/>
            <person name="Shin J.H."/>
        </authorList>
    </citation>
    <scope>NUCLEOTIDE SEQUENCE [LARGE SCALE GENOMIC DNA]</scope>
    <source>
        <strain evidence="1 2">DSM 15199</strain>
    </source>
</reference>
<dbReference type="Proteomes" id="UP000034866">
    <property type="component" value="Chromosome"/>
</dbReference>
<dbReference type="KEGG" id="ptt:VY86_12705"/>
<sequence length="116" mass="12969">MASSDGKSVYPLKTGITNKVMKVQFHRHFSDLPVSSDNNLRVDFAFYDWLAWVVSFSSLDDCCQIGQVIGYFADNAWGPEETGSVTCWRDNENQVTLPAYNLPSHVIQAFPTSSTV</sequence>
<evidence type="ECO:0000313" key="2">
    <source>
        <dbReference type="Proteomes" id="UP000034866"/>
    </source>
</evidence>
<protein>
    <submittedName>
        <fullName evidence="1">Uncharacterized protein</fullName>
    </submittedName>
</protein>
<dbReference type="EMBL" id="CP011104">
    <property type="protein sequence ID" value="AKH64053.1"/>
    <property type="molecule type" value="Genomic_DNA"/>
</dbReference>
<dbReference type="OrthoDB" id="9891638at2"/>
<evidence type="ECO:0000313" key="1">
    <source>
        <dbReference type="EMBL" id="AKH64053.1"/>
    </source>
</evidence>
<keyword evidence="2" id="KW-1185">Reference proteome</keyword>
<gene>
    <name evidence="1" type="ORF">VY86_12705</name>
</gene>
<dbReference type="RefSeq" id="WP_046975207.1">
    <property type="nucleotide sequence ID" value="NZ_CP011104.1"/>
</dbReference>
<dbReference type="PATRIC" id="fig|230089.6.peg.2845"/>
<reference evidence="2" key="2">
    <citation type="submission" date="2015-03" db="EMBL/GenBank/DDBJ databases">
        <title>Genome sequence of Azospirillum thiophilum strain DSM 21654T.</title>
        <authorList>
            <person name="Kwak Y."/>
            <person name="Shin J.-H."/>
        </authorList>
    </citation>
    <scope>NUCLEOTIDE SEQUENCE [LARGE SCALE GENOMIC DNA]</scope>
    <source>
        <strain evidence="2">DSM 15199</strain>
    </source>
</reference>
<organism evidence="1 2">
    <name type="scientific">Photorhabdus thracensis</name>
    <dbReference type="NCBI Taxonomy" id="230089"/>
    <lineage>
        <taxon>Bacteria</taxon>
        <taxon>Pseudomonadati</taxon>
        <taxon>Pseudomonadota</taxon>
        <taxon>Gammaproteobacteria</taxon>
        <taxon>Enterobacterales</taxon>
        <taxon>Morganellaceae</taxon>
        <taxon>Photorhabdus</taxon>
    </lineage>
</organism>
<proteinExistence type="predicted"/>
<dbReference type="AlphaFoldDB" id="A0A0F7LPZ8"/>
<accession>A0A0F7LPZ8</accession>